<dbReference type="Pfam" id="PF01557">
    <property type="entry name" value="FAA_hydrolase"/>
    <property type="match status" value="1"/>
</dbReference>
<proteinExistence type="predicted"/>
<evidence type="ECO:0000313" key="2">
    <source>
        <dbReference type="EMBL" id="SFP36902.1"/>
    </source>
</evidence>
<dbReference type="InParanoid" id="A0A1I5PS07"/>
<dbReference type="AlphaFoldDB" id="A0A1I5PS07"/>
<name>A0A1I5PS07_9ACTN</name>
<dbReference type="InterPro" id="IPR036663">
    <property type="entry name" value="Fumarylacetoacetase_C_sf"/>
</dbReference>
<dbReference type="SUPFAM" id="SSF56529">
    <property type="entry name" value="FAH"/>
    <property type="match status" value="1"/>
</dbReference>
<evidence type="ECO:0000259" key="1">
    <source>
        <dbReference type="Pfam" id="PF01557"/>
    </source>
</evidence>
<dbReference type="GO" id="GO:0003824">
    <property type="term" value="F:catalytic activity"/>
    <property type="evidence" value="ECO:0007669"/>
    <property type="project" value="InterPro"/>
</dbReference>
<dbReference type="EMBL" id="FOVH01000013">
    <property type="protein sequence ID" value="SFP36902.1"/>
    <property type="molecule type" value="Genomic_DNA"/>
</dbReference>
<accession>A0A1I5PS07</accession>
<dbReference type="OrthoDB" id="2273115at2"/>
<organism evidence="2 3">
    <name type="scientific">Actinomadura madurae</name>
    <dbReference type="NCBI Taxonomy" id="1993"/>
    <lineage>
        <taxon>Bacteria</taxon>
        <taxon>Bacillati</taxon>
        <taxon>Actinomycetota</taxon>
        <taxon>Actinomycetes</taxon>
        <taxon>Streptosporangiales</taxon>
        <taxon>Thermomonosporaceae</taxon>
        <taxon>Actinomadura</taxon>
    </lineage>
</organism>
<sequence>MRWTAYRSPHDRTPRLGLVEGEEVLESPSQNDLLALLGDDGSRMTEAAEEARTVPAARRRLEDLHLQAPIPVPPSIRDFMAFEEHLLPILAARGARLDPAWYEIPAFYFTNPAAVLGPTDDVPCAPGAVELDFELEIAAVVGAAGRDLTPEQGTALIAGYILMCDWSARDLQRRERGIGLGPVKGKDWATSFGPLFVTPDELPLDPRGRTPDIPMSASVNGRAYSEGRLGELFWTFGQMIAYASRGTEVRPGDVIGSGTVGTGCIADLAARRSPEEYPWLEAGDVVRLDAGPLGTIQSRLVPAPAVVPLGDPLRPVKEVAR</sequence>
<reference evidence="2 3" key="1">
    <citation type="submission" date="2016-10" db="EMBL/GenBank/DDBJ databases">
        <authorList>
            <person name="de Groot N.N."/>
        </authorList>
    </citation>
    <scope>NUCLEOTIDE SEQUENCE [LARGE SCALE GENOMIC DNA]</scope>
    <source>
        <strain evidence="2 3">DSM 43067</strain>
    </source>
</reference>
<dbReference type="PANTHER" id="PTHR43211">
    <property type="entry name" value="FUMARYLACETOACETATE HYDROLASE"/>
    <property type="match status" value="1"/>
</dbReference>
<dbReference type="InterPro" id="IPR011234">
    <property type="entry name" value="Fumarylacetoacetase-like_C"/>
</dbReference>
<protein>
    <submittedName>
        <fullName evidence="2">2-keto-4-pentenoate hydratase/2-oxohepta-3-ene-1,7-dioic acid hydratase (Catechol pathway)</fullName>
    </submittedName>
</protein>
<dbReference type="STRING" id="1993.SAMN04489713_113233"/>
<keyword evidence="3" id="KW-1185">Reference proteome</keyword>
<dbReference type="Proteomes" id="UP000183413">
    <property type="component" value="Unassembled WGS sequence"/>
</dbReference>
<evidence type="ECO:0000313" key="3">
    <source>
        <dbReference type="Proteomes" id="UP000183413"/>
    </source>
</evidence>
<feature type="domain" description="Fumarylacetoacetase-like C-terminal" evidence="1">
    <location>
        <begin position="92"/>
        <end position="300"/>
    </location>
</feature>
<dbReference type="eggNOG" id="COG0179">
    <property type="taxonomic scope" value="Bacteria"/>
</dbReference>
<dbReference type="Gene3D" id="3.90.850.10">
    <property type="entry name" value="Fumarylacetoacetase-like, C-terminal domain"/>
    <property type="match status" value="1"/>
</dbReference>
<dbReference type="PANTHER" id="PTHR43211:SF1">
    <property type="entry name" value="BLL6422 PROTEIN"/>
    <property type="match status" value="1"/>
</dbReference>
<dbReference type="RefSeq" id="WP_075023309.1">
    <property type="nucleotide sequence ID" value="NZ_FOVH01000013.1"/>
</dbReference>
<gene>
    <name evidence="2" type="ORF">SAMN04489713_113233</name>
</gene>